<dbReference type="InterPro" id="IPR036890">
    <property type="entry name" value="HATPase_C_sf"/>
</dbReference>
<comment type="caution">
    <text evidence="11">The sequence shown here is derived from an EMBL/GenBank/DDBJ whole genome shotgun (WGS) entry which is preliminary data.</text>
</comment>
<keyword evidence="6 11" id="KW-0418">Kinase</keyword>
<dbReference type="EMBL" id="JASCTH010000046">
    <property type="protein sequence ID" value="MDI6105486.1"/>
    <property type="molecule type" value="Genomic_DNA"/>
</dbReference>
<keyword evidence="9" id="KW-0472">Membrane</keyword>
<dbReference type="Pfam" id="PF07730">
    <property type="entry name" value="HisKA_3"/>
    <property type="match status" value="1"/>
</dbReference>
<gene>
    <name evidence="11" type="ORF">QLQ12_43580</name>
</gene>
<dbReference type="GO" id="GO:0016301">
    <property type="term" value="F:kinase activity"/>
    <property type="evidence" value="ECO:0007669"/>
    <property type="project" value="UniProtKB-KW"/>
</dbReference>
<reference evidence="11 12" key="1">
    <citation type="submission" date="2023-05" db="EMBL/GenBank/DDBJ databases">
        <title>Actinoplanes sp. NEAU-A12 genome sequencing.</title>
        <authorList>
            <person name="Wang Z.-S."/>
        </authorList>
    </citation>
    <scope>NUCLEOTIDE SEQUENCE [LARGE SCALE GENOMIC DNA]</scope>
    <source>
        <strain evidence="11 12">NEAU-A12</strain>
    </source>
</reference>
<evidence type="ECO:0000313" key="11">
    <source>
        <dbReference type="EMBL" id="MDI6105486.1"/>
    </source>
</evidence>
<keyword evidence="9" id="KW-1133">Transmembrane helix</keyword>
<protein>
    <recommendedName>
        <fullName evidence="2">histidine kinase</fullName>
        <ecNumber evidence="2">2.7.13.3</ecNumber>
    </recommendedName>
</protein>
<evidence type="ECO:0000256" key="3">
    <source>
        <dbReference type="ARBA" id="ARBA00022553"/>
    </source>
</evidence>
<evidence type="ECO:0000256" key="5">
    <source>
        <dbReference type="ARBA" id="ARBA00022741"/>
    </source>
</evidence>
<dbReference type="EC" id="2.7.13.3" evidence="2"/>
<feature type="transmembrane region" description="Helical" evidence="9">
    <location>
        <begin position="67"/>
        <end position="88"/>
    </location>
</feature>
<evidence type="ECO:0000256" key="1">
    <source>
        <dbReference type="ARBA" id="ARBA00000085"/>
    </source>
</evidence>
<evidence type="ECO:0000256" key="6">
    <source>
        <dbReference type="ARBA" id="ARBA00022777"/>
    </source>
</evidence>
<dbReference type="InterPro" id="IPR050482">
    <property type="entry name" value="Sensor_HK_TwoCompSys"/>
</dbReference>
<evidence type="ECO:0000256" key="4">
    <source>
        <dbReference type="ARBA" id="ARBA00022679"/>
    </source>
</evidence>
<dbReference type="Proteomes" id="UP001241758">
    <property type="component" value="Unassembled WGS sequence"/>
</dbReference>
<keyword evidence="4" id="KW-0808">Transferase</keyword>
<dbReference type="SUPFAM" id="SSF55874">
    <property type="entry name" value="ATPase domain of HSP90 chaperone/DNA topoisomerase II/histidine kinase"/>
    <property type="match status" value="1"/>
</dbReference>
<feature type="transmembrane region" description="Helical" evidence="9">
    <location>
        <begin position="127"/>
        <end position="147"/>
    </location>
</feature>
<organism evidence="11 12">
    <name type="scientific">Actinoplanes sandaracinus</name>
    <dbReference type="NCBI Taxonomy" id="3045177"/>
    <lineage>
        <taxon>Bacteria</taxon>
        <taxon>Bacillati</taxon>
        <taxon>Actinomycetota</taxon>
        <taxon>Actinomycetes</taxon>
        <taxon>Micromonosporales</taxon>
        <taxon>Micromonosporaceae</taxon>
        <taxon>Actinoplanes</taxon>
    </lineage>
</organism>
<keyword evidence="3" id="KW-0597">Phosphoprotein</keyword>
<comment type="catalytic activity">
    <reaction evidence="1">
        <text>ATP + protein L-histidine = ADP + protein N-phospho-L-histidine.</text>
        <dbReference type="EC" id="2.7.13.3"/>
    </reaction>
</comment>
<evidence type="ECO:0000256" key="2">
    <source>
        <dbReference type="ARBA" id="ARBA00012438"/>
    </source>
</evidence>
<dbReference type="Gene3D" id="1.20.5.1930">
    <property type="match status" value="1"/>
</dbReference>
<dbReference type="RefSeq" id="WP_282766953.1">
    <property type="nucleotide sequence ID" value="NZ_JASCTH010000046.1"/>
</dbReference>
<keyword evidence="8" id="KW-0902">Two-component regulatory system</keyword>
<feature type="transmembrane region" description="Helical" evidence="9">
    <location>
        <begin position="94"/>
        <end position="120"/>
    </location>
</feature>
<keyword evidence="9" id="KW-0812">Transmembrane</keyword>
<keyword evidence="7" id="KW-0067">ATP-binding</keyword>
<dbReference type="InterPro" id="IPR011712">
    <property type="entry name" value="Sig_transdc_His_kin_sub3_dim/P"/>
</dbReference>
<name>A0ABT6X0V9_9ACTN</name>
<accession>A0ABT6X0V9</accession>
<evidence type="ECO:0000256" key="9">
    <source>
        <dbReference type="SAM" id="Phobius"/>
    </source>
</evidence>
<keyword evidence="12" id="KW-1185">Reference proteome</keyword>
<dbReference type="PANTHER" id="PTHR24421">
    <property type="entry name" value="NITRATE/NITRITE SENSOR PROTEIN NARX-RELATED"/>
    <property type="match status" value="1"/>
</dbReference>
<evidence type="ECO:0000256" key="8">
    <source>
        <dbReference type="ARBA" id="ARBA00023012"/>
    </source>
</evidence>
<feature type="domain" description="Signal transduction histidine kinase subgroup 3 dimerisation and phosphoacceptor" evidence="10">
    <location>
        <begin position="208"/>
        <end position="273"/>
    </location>
</feature>
<proteinExistence type="predicted"/>
<evidence type="ECO:0000259" key="10">
    <source>
        <dbReference type="Pfam" id="PF07730"/>
    </source>
</evidence>
<feature type="transmembrane region" description="Helical" evidence="9">
    <location>
        <begin position="159"/>
        <end position="178"/>
    </location>
</feature>
<feature type="transmembrane region" description="Helical" evidence="9">
    <location>
        <begin position="33"/>
        <end position="55"/>
    </location>
</feature>
<dbReference type="CDD" id="cd16917">
    <property type="entry name" value="HATPase_UhpB-NarQ-NarX-like"/>
    <property type="match status" value="1"/>
</dbReference>
<sequence length="413" mass="44527">MGTSLPEYRRLWPSALAGDPAGPMPARRSTRDWGVDTLCFLLGLGLTVWVTLDLLNPEPTLVRPGATPYWLVLTDGVASVIAAVGLWWRRRFLAGLAAYVLLLSFFSVAAGLTLLIVIFTIGVHRRFAVLAGYVALAVLANGVFTMVRPEADLSDGETFWWGNVMMMSAASWGMLVRARRQLIVSWRDRAERAESEQRLRIAQARVLERTRIAREMHDVLAHRISLLSLHAGALEFRPSAPPEEIAGAAAVIRSSAHQALQDLRAVIGVLRTGQPEDEQTPERPQPTLSALPMLADESRAAGVNVRLEIGPAPDNVPAATGRAAYRIIQEGLTNARKHAPGTAVRVAVGGAAGDGLTIEIRNPIPVLVPAPAIPGTGVGLIGLAERALLAGGWLSHGRIDDEFVLTAWLPWQA</sequence>
<evidence type="ECO:0000256" key="7">
    <source>
        <dbReference type="ARBA" id="ARBA00022840"/>
    </source>
</evidence>
<dbReference type="Gene3D" id="3.30.565.10">
    <property type="entry name" value="Histidine kinase-like ATPase, C-terminal domain"/>
    <property type="match status" value="1"/>
</dbReference>
<keyword evidence="5" id="KW-0547">Nucleotide-binding</keyword>
<dbReference type="PANTHER" id="PTHR24421:SF10">
    <property type="entry name" value="NITRATE_NITRITE SENSOR PROTEIN NARQ"/>
    <property type="match status" value="1"/>
</dbReference>
<evidence type="ECO:0000313" key="12">
    <source>
        <dbReference type="Proteomes" id="UP001241758"/>
    </source>
</evidence>